<feature type="compositionally biased region" description="Basic residues" evidence="1">
    <location>
        <begin position="47"/>
        <end position="60"/>
    </location>
</feature>
<accession>A0A6J4HMQ0</accession>
<keyword evidence="2" id="KW-0575">Peroxidase</keyword>
<feature type="non-terminal residue" evidence="2">
    <location>
        <position position="279"/>
    </location>
</feature>
<dbReference type="AlphaFoldDB" id="A0A6J4HMQ0"/>
<dbReference type="GO" id="GO:0016691">
    <property type="term" value="F:chloride peroxidase activity"/>
    <property type="evidence" value="ECO:0007669"/>
    <property type="project" value="UniProtKB-EC"/>
</dbReference>
<feature type="compositionally biased region" description="Basic residues" evidence="1">
    <location>
        <begin position="255"/>
        <end position="279"/>
    </location>
</feature>
<evidence type="ECO:0000256" key="1">
    <source>
        <dbReference type="SAM" id="MobiDB-lite"/>
    </source>
</evidence>
<feature type="compositionally biased region" description="Basic and acidic residues" evidence="1">
    <location>
        <begin position="244"/>
        <end position="254"/>
    </location>
</feature>
<gene>
    <name evidence="2" type="ORF">AVDCRST_MAG41-802</name>
</gene>
<evidence type="ECO:0000313" key="2">
    <source>
        <dbReference type="EMBL" id="CAA9228561.1"/>
    </source>
</evidence>
<feature type="compositionally biased region" description="Basic residues" evidence="1">
    <location>
        <begin position="69"/>
        <end position="81"/>
    </location>
</feature>
<protein>
    <submittedName>
        <fullName evidence="2">Non-heme chloroperoxidase</fullName>
        <ecNumber evidence="2">1.11.1.10</ecNumber>
    </submittedName>
</protein>
<name>A0A6J4HMQ0_9ACTN</name>
<feature type="compositionally biased region" description="Low complexity" evidence="1">
    <location>
        <begin position="26"/>
        <end position="46"/>
    </location>
</feature>
<feature type="compositionally biased region" description="Basic and acidic residues" evidence="1">
    <location>
        <begin position="175"/>
        <end position="188"/>
    </location>
</feature>
<feature type="non-terminal residue" evidence="2">
    <location>
        <position position="1"/>
    </location>
</feature>
<feature type="region of interest" description="Disordered" evidence="1">
    <location>
        <begin position="1"/>
        <end position="194"/>
    </location>
</feature>
<feature type="compositionally biased region" description="Basic residues" evidence="1">
    <location>
        <begin position="219"/>
        <end position="228"/>
    </location>
</feature>
<sequence>GNHHRRPGEHRADRPVLRGQRHRPAGRAAARLAAGQPVLGASAPRARAGRPPRRHLRPARLRPVQPAHRGPRLRHPRRRPRHGADHPGPAGRGPGRLLPRHRGGRPLHRPVRHRPAPRLRADREPRAVLHPVAGEPAGRRPGRRGRGPAGHPRRPLRLADRAHRRLPQPRRLPRHAGERGDRPGDVAGRRRRIPAGHLGRAAGLAGRLHQGHHPDRRPNAHHPRHRRPNPVDRRPGPPAARGAAGREVRRDRGRPARPVRHPPRRGQPRTARLPRRRGL</sequence>
<feature type="compositionally biased region" description="Basic residues" evidence="1">
    <location>
        <begin position="98"/>
        <end position="117"/>
    </location>
</feature>
<dbReference type="EC" id="1.11.1.10" evidence="2"/>
<keyword evidence="2" id="KW-0560">Oxidoreductase</keyword>
<feature type="region of interest" description="Disordered" evidence="1">
    <location>
        <begin position="206"/>
        <end position="279"/>
    </location>
</feature>
<dbReference type="EMBL" id="CADCTP010000086">
    <property type="protein sequence ID" value="CAA9228561.1"/>
    <property type="molecule type" value="Genomic_DNA"/>
</dbReference>
<reference evidence="2" key="1">
    <citation type="submission" date="2020-02" db="EMBL/GenBank/DDBJ databases">
        <authorList>
            <person name="Meier V. D."/>
        </authorList>
    </citation>
    <scope>NUCLEOTIDE SEQUENCE</scope>
    <source>
        <strain evidence="2">AVDCRST_MAG41</strain>
    </source>
</reference>
<proteinExistence type="predicted"/>
<feature type="compositionally biased region" description="Basic residues" evidence="1">
    <location>
        <begin position="140"/>
        <end position="174"/>
    </location>
</feature>
<organism evidence="2">
    <name type="scientific">uncultured Mycobacteriales bacterium</name>
    <dbReference type="NCBI Taxonomy" id="581187"/>
    <lineage>
        <taxon>Bacteria</taxon>
        <taxon>Bacillati</taxon>
        <taxon>Actinomycetota</taxon>
        <taxon>Actinomycetes</taxon>
        <taxon>Mycobacteriales</taxon>
        <taxon>environmental samples</taxon>
    </lineage>
</organism>